<dbReference type="InParanoid" id="A0A420XP26"/>
<protein>
    <submittedName>
        <fullName evidence="1">Uncharacterized protein</fullName>
    </submittedName>
</protein>
<evidence type="ECO:0000313" key="2">
    <source>
        <dbReference type="Proteomes" id="UP000281955"/>
    </source>
</evidence>
<reference evidence="1 2" key="1">
    <citation type="submission" date="2018-10" db="EMBL/GenBank/DDBJ databases">
        <title>Genomic Encyclopedia of Archaeal and Bacterial Type Strains, Phase II (KMG-II): from individual species to whole genera.</title>
        <authorList>
            <person name="Goeker M."/>
        </authorList>
    </citation>
    <scope>NUCLEOTIDE SEQUENCE [LARGE SCALE GENOMIC DNA]</scope>
    <source>
        <strain evidence="1 2">RP-AC37</strain>
    </source>
</reference>
<accession>A0A420XP26</accession>
<keyword evidence="2" id="KW-1185">Reference proteome</keyword>
<dbReference type="AlphaFoldDB" id="A0A420XP26"/>
<name>A0A420XP26_9ACTN</name>
<proteinExistence type="predicted"/>
<gene>
    <name evidence="1" type="ORF">CLV35_2421</name>
</gene>
<dbReference type="OrthoDB" id="9925833at2"/>
<dbReference type="EMBL" id="RBWV01000012">
    <property type="protein sequence ID" value="RKS73926.1"/>
    <property type="molecule type" value="Genomic_DNA"/>
</dbReference>
<sequence>MAHTDETRQQLLTLERRLAVAAPMQAPQHDAEMTELFVQAHAALPPLAFHAWAACSFAARRGLASDEELDAMGADAYGVLFELERRGILAEFERAVSVPPQGGR</sequence>
<evidence type="ECO:0000313" key="1">
    <source>
        <dbReference type="EMBL" id="RKS73926.1"/>
    </source>
</evidence>
<dbReference type="RefSeq" id="WP_147431952.1">
    <property type="nucleotide sequence ID" value="NZ_RBWV01000012.1"/>
</dbReference>
<comment type="caution">
    <text evidence="1">The sequence shown here is derived from an EMBL/GenBank/DDBJ whole genome shotgun (WGS) entry which is preliminary data.</text>
</comment>
<dbReference type="Proteomes" id="UP000281955">
    <property type="component" value="Unassembled WGS sequence"/>
</dbReference>
<organism evidence="1 2">
    <name type="scientific">Motilibacter peucedani</name>
    <dbReference type="NCBI Taxonomy" id="598650"/>
    <lineage>
        <taxon>Bacteria</taxon>
        <taxon>Bacillati</taxon>
        <taxon>Actinomycetota</taxon>
        <taxon>Actinomycetes</taxon>
        <taxon>Motilibacterales</taxon>
        <taxon>Motilibacteraceae</taxon>
        <taxon>Motilibacter</taxon>
    </lineage>
</organism>